<feature type="transmembrane region" description="Helical" evidence="2">
    <location>
        <begin position="958"/>
        <end position="982"/>
    </location>
</feature>
<dbReference type="PANTHER" id="PTHR11328:SF28">
    <property type="entry name" value="MAJOR FACILITATOR SUPERFAMILY DOMAIN-CONTAINING PROTEIN 12"/>
    <property type="match status" value="1"/>
</dbReference>
<dbReference type="SUPFAM" id="SSF103473">
    <property type="entry name" value="MFS general substrate transporter"/>
    <property type="match status" value="2"/>
</dbReference>
<comment type="caution">
    <text evidence="3">The sequence shown here is derived from an EMBL/GenBank/DDBJ whole genome shotgun (WGS) entry which is preliminary data.</text>
</comment>
<dbReference type="GO" id="GO:0008643">
    <property type="term" value="P:carbohydrate transport"/>
    <property type="evidence" value="ECO:0007669"/>
    <property type="project" value="InterPro"/>
</dbReference>
<name>A0AAD9QNX2_ACRCE</name>
<reference evidence="3" key="2">
    <citation type="journal article" date="2023" name="Science">
        <title>Genomic signatures of disease resistance in endangered staghorn corals.</title>
        <authorList>
            <person name="Vollmer S.V."/>
            <person name="Selwyn J.D."/>
            <person name="Despard B.A."/>
            <person name="Roesel C.L."/>
        </authorList>
    </citation>
    <scope>NUCLEOTIDE SEQUENCE</scope>
    <source>
        <strain evidence="3">K2</strain>
    </source>
</reference>
<feature type="transmembrane region" description="Helical" evidence="2">
    <location>
        <begin position="64"/>
        <end position="85"/>
    </location>
</feature>
<feature type="transmembrane region" description="Helical" evidence="2">
    <location>
        <begin position="655"/>
        <end position="674"/>
    </location>
</feature>
<dbReference type="CDD" id="cd17491">
    <property type="entry name" value="MFS_MFSD12"/>
    <property type="match status" value="1"/>
</dbReference>
<feature type="transmembrane region" description="Helical" evidence="2">
    <location>
        <begin position="695"/>
        <end position="716"/>
    </location>
</feature>
<accession>A0AAD9QNX2</accession>
<dbReference type="AlphaFoldDB" id="A0AAD9QNX2"/>
<feature type="transmembrane region" description="Helical" evidence="2">
    <location>
        <begin position="395"/>
        <end position="416"/>
    </location>
</feature>
<feature type="transmembrane region" description="Helical" evidence="2">
    <location>
        <begin position="933"/>
        <end position="952"/>
    </location>
</feature>
<organism evidence="3 4">
    <name type="scientific">Acropora cervicornis</name>
    <name type="common">Staghorn coral</name>
    <dbReference type="NCBI Taxonomy" id="6130"/>
    <lineage>
        <taxon>Eukaryota</taxon>
        <taxon>Metazoa</taxon>
        <taxon>Cnidaria</taxon>
        <taxon>Anthozoa</taxon>
        <taxon>Hexacorallia</taxon>
        <taxon>Scleractinia</taxon>
        <taxon>Astrocoeniina</taxon>
        <taxon>Acroporidae</taxon>
        <taxon>Acropora</taxon>
    </lineage>
</organism>
<feature type="transmembrane region" description="Helical" evidence="2">
    <location>
        <begin position="28"/>
        <end position="52"/>
    </location>
</feature>
<evidence type="ECO:0000256" key="1">
    <source>
        <dbReference type="ARBA" id="ARBA00008335"/>
    </source>
</evidence>
<feature type="transmembrane region" description="Helical" evidence="2">
    <location>
        <begin position="130"/>
        <end position="152"/>
    </location>
</feature>
<feature type="transmembrane region" description="Helical" evidence="2">
    <location>
        <begin position="312"/>
        <end position="340"/>
    </location>
</feature>
<comment type="similarity">
    <text evidence="1">Belongs to the major facilitator superfamily.</text>
</comment>
<reference evidence="3" key="1">
    <citation type="journal article" date="2023" name="G3 (Bethesda)">
        <title>Whole genome assembly and annotation of the endangered Caribbean coral Acropora cervicornis.</title>
        <authorList>
            <person name="Selwyn J.D."/>
            <person name="Vollmer S.V."/>
        </authorList>
    </citation>
    <scope>NUCLEOTIDE SEQUENCE</scope>
    <source>
        <strain evidence="3">K2</strain>
    </source>
</reference>
<dbReference type="GO" id="GO:0015293">
    <property type="term" value="F:symporter activity"/>
    <property type="evidence" value="ECO:0007669"/>
    <property type="project" value="InterPro"/>
</dbReference>
<dbReference type="PANTHER" id="PTHR11328">
    <property type="entry name" value="MAJOR FACILITATOR SUPERFAMILY DOMAIN-CONTAINING PROTEIN"/>
    <property type="match status" value="1"/>
</dbReference>
<evidence type="ECO:0000313" key="4">
    <source>
        <dbReference type="Proteomes" id="UP001249851"/>
    </source>
</evidence>
<gene>
    <name evidence="3" type="ORF">P5673_011397</name>
</gene>
<keyword evidence="4" id="KW-1185">Reference proteome</keyword>
<evidence type="ECO:0000313" key="3">
    <source>
        <dbReference type="EMBL" id="KAK2564717.1"/>
    </source>
</evidence>
<feature type="transmembrane region" description="Helical" evidence="2">
    <location>
        <begin position="97"/>
        <end position="118"/>
    </location>
</feature>
<dbReference type="InterPro" id="IPR036259">
    <property type="entry name" value="MFS_trans_sf"/>
</dbReference>
<keyword evidence="2" id="KW-0812">Transmembrane</keyword>
<dbReference type="Pfam" id="PF13347">
    <property type="entry name" value="MFS_2"/>
    <property type="match status" value="3"/>
</dbReference>
<dbReference type="EMBL" id="JARQWQ010000021">
    <property type="protein sequence ID" value="KAK2564717.1"/>
    <property type="molecule type" value="Genomic_DNA"/>
</dbReference>
<feature type="transmembrane region" description="Helical" evidence="2">
    <location>
        <begin position="209"/>
        <end position="236"/>
    </location>
</feature>
<protein>
    <submittedName>
        <fullName evidence="3">Major facilitator superfamily domain-containing protein 12</fullName>
    </submittedName>
</protein>
<dbReference type="FunFam" id="1.20.1250.20:FF:000431">
    <property type="entry name" value="Predicted protein"/>
    <property type="match status" value="2"/>
</dbReference>
<feature type="transmembrane region" description="Helical" evidence="2">
    <location>
        <begin position="283"/>
        <end position="305"/>
    </location>
</feature>
<dbReference type="Gene3D" id="1.20.1250.20">
    <property type="entry name" value="MFS general substrate transporter like domains"/>
    <property type="match status" value="4"/>
</dbReference>
<evidence type="ECO:0000256" key="2">
    <source>
        <dbReference type="SAM" id="Phobius"/>
    </source>
</evidence>
<sequence>MKRSRNCCCAVEQNSENKTDKLSIGQRFCFGVGHILNDLVANAWFSYLIIYLTKVARLSNSHTGLVAMLGQVTDGICTPITAILNDKTVCRYGRRKIWHLIGSVCVCLTFPLLFTRLLGNEASDTLKLVYYIGVAAFFQFGWGCVQISHLSLIPEIASRETDKVELNAIRSALRFVCGIFVFGVTWILLRKSSEDNISPATWKQFMYLALIIVGTGIVFNVIFHMGVVYICTRLYVNISQSYLPLYLTETMRFEKESIAYFPLVVLITGVLASVAVKPLNKNLGSKITFCVGALIAIGASVWFFAQNVDTRTAIYATAILMGSGGSIMLVTSLSLIATLIGHDKKSGAFVYGVIGFFDKVFSGAIFKIIQDLNPQDDQRGECRTCHEYVRRVQSLVPGVAAVVGLLCVLVFFESIFMCKKRATMVDAEIQVDFDENMDGYQDCDASSSGIDTVSIIGKPSVEHLDSASSENRECERTCNRSIEDRNITLTPSSPSAIESYVAMRLASTNLPSPIFDRRTVLCMATFDCFRGSFDKNSSRKRDKAKEHLPYAQKFSHSVGHIFNDLAASAWSSYLIIFLTKIAGLSNASAGLVILLGKITDAIFTPINGFLNDRTVNRYGRRKTWHLIGTCCSTIAFPLLFSPCIGCEDSSKATKLVYYSSLGCLLQFGWGCVEISHLSLIPEISKLTSERVELNAIRSALTFLCGIFVYGVTWILLGQSSEKTISPNIWKQFMYLGIIVVSTGTLFNIIFHTGTKEPPSDALIKWQEERKLKKQGNKTNGRKESPYSFSCSLVGVIQVYSVIFSTAEVSFLSPALLKVDCVSSTSARRLSAQRVSTSVCKTAADKSCSDELISCDHSFDGSKLQRAELQDEPKDEIISRKACIVANQKTWKDWLKDPAFYKTGLVFTCSRLLINVSQSYFPLYLTETLKFQKIAFSIGCLLALGACFWFYIQDVEGKTIVYVPAAMMGSGGSIMLVTSLSLLAELIGQDKGREIGLNWE</sequence>
<proteinExistence type="inferred from homology"/>
<feature type="transmembrane region" description="Helical" evidence="2">
    <location>
        <begin position="728"/>
        <end position="750"/>
    </location>
</feature>
<dbReference type="GO" id="GO:0005886">
    <property type="term" value="C:plasma membrane"/>
    <property type="evidence" value="ECO:0007669"/>
    <property type="project" value="TreeGrafter"/>
</dbReference>
<dbReference type="InterPro" id="IPR039672">
    <property type="entry name" value="MFS_2"/>
</dbReference>
<dbReference type="Proteomes" id="UP001249851">
    <property type="component" value="Unassembled WGS sequence"/>
</dbReference>
<feature type="transmembrane region" description="Helical" evidence="2">
    <location>
        <begin position="257"/>
        <end position="277"/>
    </location>
</feature>
<keyword evidence="2" id="KW-1133">Transmembrane helix</keyword>
<feature type="transmembrane region" description="Helical" evidence="2">
    <location>
        <begin position="172"/>
        <end position="189"/>
    </location>
</feature>
<feature type="transmembrane region" description="Helical" evidence="2">
    <location>
        <begin position="623"/>
        <end position="640"/>
    </location>
</feature>
<keyword evidence="2" id="KW-0472">Membrane</keyword>